<sequence length="542" mass="60310">MRLRKILNWRIPLMFIPLLALSCFNSDDYDFNKVSEIEWSPSLAGAVMHGDLSIESLLDNFDNIELLAYPDGLLYFSFESNAQSGRLDDLITLSDVSFNRSVNPPADIVTTIPSALEIMNTTFEVDMPVVDNLAELDSVFYRTLDLNLTANTTIDEDIDIIITIPTFVMDGTVVERRFSLNGSNPSTNINDRLENLTVDLTQGTPAYNKFLINVSVVVQPGAISISTADMVSFDLRLTNPQFGWLFGDFLNQTRPVTSNDIDFEIFESTFRDAQVSLEGAMMNFVVTNEFGVPIRLNFNDLYAVNEQNNQLNLNISPGNPIDLAAPLTIGESEETTISVTNASELFDFEPVRFVYDLDASVLDDNIDNGTNFIADTSQANITFSAEVPLHGSASGIVIRDTVNLDLNEIDGDIDIEAERVIIKALIENEYPVQARIQGILTDENFNFLDSLLLRDQTLLVRAAETNNNSIVNQGIFNEEIVLDNSKIDNLFDASKLIIIARLSTFRSPDGTFPNVKFFRDASVNVKLGIRTDLKANINPNTE</sequence>
<keyword evidence="2" id="KW-1185">Reference proteome</keyword>
<evidence type="ECO:0000313" key="2">
    <source>
        <dbReference type="Proteomes" id="UP001172082"/>
    </source>
</evidence>
<dbReference type="RefSeq" id="WP_346750463.1">
    <property type="nucleotide sequence ID" value="NZ_JAUJEA010000001.1"/>
</dbReference>
<organism evidence="1 2">
    <name type="scientific">Splendidivirga corallicola</name>
    <dbReference type="NCBI Taxonomy" id="3051826"/>
    <lineage>
        <taxon>Bacteria</taxon>
        <taxon>Pseudomonadati</taxon>
        <taxon>Bacteroidota</taxon>
        <taxon>Cytophagia</taxon>
        <taxon>Cytophagales</taxon>
        <taxon>Splendidivirgaceae</taxon>
        <taxon>Splendidivirga</taxon>
    </lineage>
</organism>
<proteinExistence type="predicted"/>
<comment type="caution">
    <text evidence="1">The sequence shown here is derived from an EMBL/GenBank/DDBJ whole genome shotgun (WGS) entry which is preliminary data.</text>
</comment>
<dbReference type="EMBL" id="JAUJEA010000001">
    <property type="protein sequence ID" value="MDN5200438.1"/>
    <property type="molecule type" value="Genomic_DNA"/>
</dbReference>
<dbReference type="Proteomes" id="UP001172082">
    <property type="component" value="Unassembled WGS sequence"/>
</dbReference>
<protein>
    <submittedName>
        <fullName evidence="1">Uncharacterized protein</fullName>
    </submittedName>
</protein>
<gene>
    <name evidence="1" type="ORF">QQ008_03675</name>
</gene>
<name>A0ABT8KJJ9_9BACT</name>
<accession>A0ABT8KJJ9</accession>
<reference evidence="1" key="1">
    <citation type="submission" date="2023-06" db="EMBL/GenBank/DDBJ databases">
        <title>Genomic of Parafulvivirga corallium.</title>
        <authorList>
            <person name="Wang G."/>
        </authorList>
    </citation>
    <scope>NUCLEOTIDE SEQUENCE</scope>
    <source>
        <strain evidence="1">BMA10</strain>
    </source>
</reference>
<dbReference type="PROSITE" id="PS51257">
    <property type="entry name" value="PROKAR_LIPOPROTEIN"/>
    <property type="match status" value="1"/>
</dbReference>
<evidence type="ECO:0000313" key="1">
    <source>
        <dbReference type="EMBL" id="MDN5200438.1"/>
    </source>
</evidence>